<feature type="transmembrane region" description="Helical" evidence="1">
    <location>
        <begin position="103"/>
        <end position="123"/>
    </location>
</feature>
<dbReference type="OrthoDB" id="5313995at2759"/>
<keyword evidence="1" id="KW-0472">Membrane</keyword>
<keyword evidence="1" id="KW-1133">Transmembrane helix</keyword>
<reference evidence="3" key="1">
    <citation type="journal article" date="2020" name="Stud. Mycol.">
        <title>101 Dothideomycetes genomes: a test case for predicting lifestyles and emergence of pathogens.</title>
        <authorList>
            <person name="Haridas S."/>
            <person name="Albert R."/>
            <person name="Binder M."/>
            <person name="Bloem J."/>
            <person name="Labutti K."/>
            <person name="Salamov A."/>
            <person name="Andreopoulos B."/>
            <person name="Baker S."/>
            <person name="Barry K."/>
            <person name="Bills G."/>
            <person name="Bluhm B."/>
            <person name="Cannon C."/>
            <person name="Castanera R."/>
            <person name="Culley D."/>
            <person name="Daum C."/>
            <person name="Ezra D."/>
            <person name="Gonzalez J."/>
            <person name="Henrissat B."/>
            <person name="Kuo A."/>
            <person name="Liang C."/>
            <person name="Lipzen A."/>
            <person name="Lutzoni F."/>
            <person name="Magnuson J."/>
            <person name="Mondo S."/>
            <person name="Nolan M."/>
            <person name="Ohm R."/>
            <person name="Pangilinan J."/>
            <person name="Park H.-J."/>
            <person name="Ramirez L."/>
            <person name="Alfaro M."/>
            <person name="Sun H."/>
            <person name="Tritt A."/>
            <person name="Yoshinaga Y."/>
            <person name="Zwiers L.-H."/>
            <person name="Turgeon B."/>
            <person name="Goodwin S."/>
            <person name="Spatafora J."/>
            <person name="Crous P."/>
            <person name="Grigoriev I."/>
        </authorList>
    </citation>
    <scope>NUCLEOTIDE SEQUENCE</scope>
    <source>
        <strain evidence="3">CBS 627.86</strain>
    </source>
</reference>
<feature type="transmembrane region" description="Helical" evidence="1">
    <location>
        <begin position="54"/>
        <end position="77"/>
    </location>
</feature>
<dbReference type="EMBL" id="ML977337">
    <property type="protein sequence ID" value="KAF2110777.1"/>
    <property type="molecule type" value="Genomic_DNA"/>
</dbReference>
<dbReference type="PANTHER" id="PTHR37019:SF1">
    <property type="entry name" value="EXPERA DOMAIN-CONTAINING PROTEIN"/>
    <property type="match status" value="1"/>
</dbReference>
<feature type="domain" description="DUF7704" evidence="2">
    <location>
        <begin position="50"/>
        <end position="190"/>
    </location>
</feature>
<gene>
    <name evidence="3" type="ORF">BDV96DRAFT_583696</name>
</gene>
<organism evidence="3 4">
    <name type="scientific">Lophiotrema nucula</name>
    <dbReference type="NCBI Taxonomy" id="690887"/>
    <lineage>
        <taxon>Eukaryota</taxon>
        <taxon>Fungi</taxon>
        <taxon>Dikarya</taxon>
        <taxon>Ascomycota</taxon>
        <taxon>Pezizomycotina</taxon>
        <taxon>Dothideomycetes</taxon>
        <taxon>Pleosporomycetidae</taxon>
        <taxon>Pleosporales</taxon>
        <taxon>Lophiotremataceae</taxon>
        <taxon>Lophiotrema</taxon>
    </lineage>
</organism>
<evidence type="ECO:0000313" key="4">
    <source>
        <dbReference type="Proteomes" id="UP000799770"/>
    </source>
</evidence>
<dbReference type="Proteomes" id="UP000799770">
    <property type="component" value="Unassembled WGS sequence"/>
</dbReference>
<keyword evidence="4" id="KW-1185">Reference proteome</keyword>
<proteinExistence type="predicted"/>
<protein>
    <recommendedName>
        <fullName evidence="2">DUF7704 domain-containing protein</fullName>
    </recommendedName>
</protein>
<feature type="transmembrane region" description="Helical" evidence="1">
    <location>
        <begin position="130"/>
        <end position="150"/>
    </location>
</feature>
<feature type="transmembrane region" description="Helical" evidence="1">
    <location>
        <begin position="170"/>
        <end position="192"/>
    </location>
</feature>
<dbReference type="PANTHER" id="PTHR37019">
    <property type="entry name" value="CHROMOSOME 1, WHOLE GENOME SHOTGUN SEQUENCE"/>
    <property type="match status" value="1"/>
</dbReference>
<dbReference type="Pfam" id="PF24803">
    <property type="entry name" value="DUF7704"/>
    <property type="match status" value="1"/>
</dbReference>
<accession>A0A6A5YW43</accession>
<evidence type="ECO:0000313" key="3">
    <source>
        <dbReference type="EMBL" id="KAF2110777.1"/>
    </source>
</evidence>
<keyword evidence="1" id="KW-0812">Transmembrane</keyword>
<name>A0A6A5YW43_9PLEO</name>
<dbReference type="InterPro" id="IPR056121">
    <property type="entry name" value="DUF7704"/>
</dbReference>
<evidence type="ECO:0000256" key="1">
    <source>
        <dbReference type="SAM" id="Phobius"/>
    </source>
</evidence>
<sequence length="204" mass="23033">MLGQITSFFPIRNLSSCFVCPRAHRIPSTKSHSEPTFYDRLKNMATNSISRVPAFYTVFFTSIDPLIALGGGAYIVFFRPQTFIDQLFPRTSPYSVITPSHTLLLHQLGGTFLMVGFLQVFMLRYTKDLAIWKFLQFSILIEDVVLFYSLYAGLVTQNRLALESVRAEEWGSVAITGFVLIARVLFLLEVGFKKVGGSAGKKRR</sequence>
<evidence type="ECO:0000259" key="2">
    <source>
        <dbReference type="Pfam" id="PF24803"/>
    </source>
</evidence>
<dbReference type="AlphaFoldDB" id="A0A6A5YW43"/>